<name>A0A085WPU4_9BACT</name>
<protein>
    <recommendedName>
        <fullName evidence="1">Putative zinc-finger domain-containing protein</fullName>
    </recommendedName>
</protein>
<dbReference type="AlphaFoldDB" id="A0A085WPU4"/>
<feature type="domain" description="Putative zinc-finger" evidence="1">
    <location>
        <begin position="4"/>
        <end position="30"/>
    </location>
</feature>
<gene>
    <name evidence="2" type="ORF">DB31_6682</name>
</gene>
<comment type="caution">
    <text evidence="2">The sequence shown here is derived from an EMBL/GenBank/DDBJ whole genome shotgun (WGS) entry which is preliminary data.</text>
</comment>
<dbReference type="InterPro" id="IPR041916">
    <property type="entry name" value="Anti_sigma_zinc_sf"/>
</dbReference>
<dbReference type="EMBL" id="JMCB01000004">
    <property type="protein sequence ID" value="KFE69707.1"/>
    <property type="molecule type" value="Genomic_DNA"/>
</dbReference>
<evidence type="ECO:0000313" key="3">
    <source>
        <dbReference type="Proteomes" id="UP000028725"/>
    </source>
</evidence>
<evidence type="ECO:0000259" key="1">
    <source>
        <dbReference type="Pfam" id="PF13490"/>
    </source>
</evidence>
<dbReference type="STRING" id="394096.DB31_6682"/>
<accession>A0A085WPU4</accession>
<sequence length="261" mass="28668">MELFQWLDGEATTNRTRELEAHVASCSPCRHELASQQRLISRLREPPRPPEEHDVQAIMARLHVTPPMARPFWQPVWHAGLAASCLVVLGVLLWQAGPQDAPKSFAARGGGTPSLDRYVGVDLLSAGQPPVLLRDGAVLRQTTPLFARYRHLGEAPAFLLLFAQDAAGELHWLYPAYLTPGDDPRSVTLPPAERDTPMPEAVALEHPAPGPLHVFALVTSEPVRVLDVEGLGQGALTESLLRARWPEASLTHWTLMLEEAP</sequence>
<dbReference type="Gene3D" id="1.10.10.1320">
    <property type="entry name" value="Anti-sigma factor, zinc-finger domain"/>
    <property type="match status" value="1"/>
</dbReference>
<dbReference type="InterPro" id="IPR027383">
    <property type="entry name" value="Znf_put"/>
</dbReference>
<keyword evidence="3" id="KW-1185">Reference proteome</keyword>
<dbReference type="Pfam" id="PF13490">
    <property type="entry name" value="zf-HC2"/>
    <property type="match status" value="1"/>
</dbReference>
<dbReference type="Proteomes" id="UP000028725">
    <property type="component" value="Unassembled WGS sequence"/>
</dbReference>
<evidence type="ECO:0000313" key="2">
    <source>
        <dbReference type="EMBL" id="KFE69707.1"/>
    </source>
</evidence>
<organism evidence="2 3">
    <name type="scientific">Hyalangium minutum</name>
    <dbReference type="NCBI Taxonomy" id="394096"/>
    <lineage>
        <taxon>Bacteria</taxon>
        <taxon>Pseudomonadati</taxon>
        <taxon>Myxococcota</taxon>
        <taxon>Myxococcia</taxon>
        <taxon>Myxococcales</taxon>
        <taxon>Cystobacterineae</taxon>
        <taxon>Archangiaceae</taxon>
        <taxon>Hyalangium</taxon>
    </lineage>
</organism>
<proteinExistence type="predicted"/>
<dbReference type="PATRIC" id="fig|394096.3.peg.2780"/>
<reference evidence="2 3" key="1">
    <citation type="submission" date="2014-04" db="EMBL/GenBank/DDBJ databases">
        <title>Genome assembly of Hyalangium minutum DSM 14724.</title>
        <authorList>
            <person name="Sharma G."/>
            <person name="Subramanian S."/>
        </authorList>
    </citation>
    <scope>NUCLEOTIDE SEQUENCE [LARGE SCALE GENOMIC DNA]</scope>
    <source>
        <strain evidence="2 3">DSM 14724</strain>
    </source>
</reference>